<protein>
    <submittedName>
        <fullName evidence="1">Uncharacterized protein</fullName>
    </submittedName>
</protein>
<dbReference type="AlphaFoldDB" id="M7Z771"/>
<proteinExistence type="predicted"/>
<evidence type="ECO:0000313" key="1">
    <source>
        <dbReference type="EMBL" id="EMS48240.1"/>
    </source>
</evidence>
<name>M7Z771_TRIUA</name>
<reference evidence="1" key="1">
    <citation type="journal article" date="2013" name="Nature">
        <title>Draft genome of the wheat A-genome progenitor Triticum urartu.</title>
        <authorList>
            <person name="Ling H.Q."/>
            <person name="Zhao S."/>
            <person name="Liu D."/>
            <person name="Wang J."/>
            <person name="Sun H."/>
            <person name="Zhang C."/>
            <person name="Fan H."/>
            <person name="Li D."/>
            <person name="Dong L."/>
            <person name="Tao Y."/>
            <person name="Gao C."/>
            <person name="Wu H."/>
            <person name="Li Y."/>
            <person name="Cui Y."/>
            <person name="Guo X."/>
            <person name="Zheng S."/>
            <person name="Wang B."/>
            <person name="Yu K."/>
            <person name="Liang Q."/>
            <person name="Yang W."/>
            <person name="Lou X."/>
            <person name="Chen J."/>
            <person name="Feng M."/>
            <person name="Jian J."/>
            <person name="Zhang X."/>
            <person name="Luo G."/>
            <person name="Jiang Y."/>
            <person name="Liu J."/>
            <person name="Wang Z."/>
            <person name="Sha Y."/>
            <person name="Zhang B."/>
            <person name="Wu H."/>
            <person name="Tang D."/>
            <person name="Shen Q."/>
            <person name="Xue P."/>
            <person name="Zou S."/>
            <person name="Wang X."/>
            <person name="Liu X."/>
            <person name="Wang F."/>
            <person name="Yang Y."/>
            <person name="An X."/>
            <person name="Dong Z."/>
            <person name="Zhang K."/>
            <person name="Zhang X."/>
            <person name="Luo M.C."/>
            <person name="Dvorak J."/>
            <person name="Tong Y."/>
            <person name="Wang J."/>
            <person name="Yang H."/>
            <person name="Li Z."/>
            <person name="Wang D."/>
            <person name="Zhang A."/>
            <person name="Wang J."/>
        </authorList>
    </citation>
    <scope>NUCLEOTIDE SEQUENCE</scope>
</reference>
<organism evidence="1">
    <name type="scientific">Triticum urartu</name>
    <name type="common">Red wild einkorn</name>
    <name type="synonym">Crithodium urartu</name>
    <dbReference type="NCBI Taxonomy" id="4572"/>
    <lineage>
        <taxon>Eukaryota</taxon>
        <taxon>Viridiplantae</taxon>
        <taxon>Streptophyta</taxon>
        <taxon>Embryophyta</taxon>
        <taxon>Tracheophyta</taxon>
        <taxon>Spermatophyta</taxon>
        <taxon>Magnoliopsida</taxon>
        <taxon>Liliopsida</taxon>
        <taxon>Poales</taxon>
        <taxon>Poaceae</taxon>
        <taxon>BOP clade</taxon>
        <taxon>Pooideae</taxon>
        <taxon>Triticodae</taxon>
        <taxon>Triticeae</taxon>
        <taxon>Triticinae</taxon>
        <taxon>Triticum</taxon>
    </lineage>
</organism>
<accession>M7Z771</accession>
<gene>
    <name evidence="1" type="ORF">TRIUR3_10630</name>
</gene>
<sequence>MAACAGDPACSLPWRPSLEVNDKLTGRAASRPCPGATTSAPWTGRRGRAAEATRILAAHAIVRGTTPRRRSGARALPEVLAGIVDDAWRGGGEKAWLAVGFRPRRQEPVGAARSGARGGGCSLLPIGSREGDQEQGVDCFLFLDPEEIIRLSLVSVQFIDTLFKGAEDFEYSRRHTELTNKARCQKAGPPRGGGNCITNKARCQKAGPPRGGVNCIKQLLWRLVLQETWIYGFVSKTTDCSYLFFCKKR</sequence>
<dbReference type="EMBL" id="KD251460">
    <property type="protein sequence ID" value="EMS48240.1"/>
    <property type="molecule type" value="Genomic_DNA"/>
</dbReference>